<evidence type="ECO:0000256" key="1">
    <source>
        <dbReference type="ARBA" id="ARBA00001946"/>
    </source>
</evidence>
<dbReference type="GO" id="GO:0005524">
    <property type="term" value="F:ATP binding"/>
    <property type="evidence" value="ECO:0007669"/>
    <property type="project" value="UniProtKB-KW"/>
</dbReference>
<sequence>MNYSIILNRHAGNGNAERAWSTIKPYLDQQQIDYHFETTKYPNHGEYLASQIAQSHLAESTVVIAIGGDGTLHQVVNGLMKTARRLERKPLAVAYIPAGTGNDFARGYGISLHPQQALNQILAASKAQLINIGHYHEAIREEDGYFLNNIGIGFDAAVVSRANTFKARHKKNHIGRFTYLQKALGVMYDQEPFALMVQRGHERFIFPKAYIAIASNHPFIGGGFQVAPKASLTKPSLELVVAERKNWPMTTWQLLQLTRGKLDQSKFAHYFQGDNLHITTTSLEFSQTDGEEMGNRFIDMALDITQYPIWQIRKSQKG</sequence>
<dbReference type="InterPro" id="IPR005218">
    <property type="entry name" value="Diacylglycerol/lipid_kinase"/>
</dbReference>
<evidence type="ECO:0000256" key="5">
    <source>
        <dbReference type="ARBA" id="ARBA00022777"/>
    </source>
</evidence>
<dbReference type="Pfam" id="PF00781">
    <property type="entry name" value="DAGK_cat"/>
    <property type="match status" value="1"/>
</dbReference>
<dbReference type="InterPro" id="IPR017438">
    <property type="entry name" value="ATP-NAD_kinase_N"/>
</dbReference>
<keyword evidence="7" id="KW-0594">Phospholipid biosynthesis</keyword>
<proteinExistence type="inferred from homology"/>
<evidence type="ECO:0000313" key="10">
    <source>
        <dbReference type="EMBL" id="MBB1097212.1"/>
    </source>
</evidence>
<evidence type="ECO:0000256" key="4">
    <source>
        <dbReference type="ARBA" id="ARBA00022741"/>
    </source>
</evidence>
<keyword evidence="11" id="KW-1185">Reference proteome</keyword>
<evidence type="ECO:0000313" key="11">
    <source>
        <dbReference type="Proteomes" id="UP000517106"/>
    </source>
</evidence>
<evidence type="ECO:0000256" key="3">
    <source>
        <dbReference type="ARBA" id="ARBA00022679"/>
    </source>
</evidence>
<evidence type="ECO:0000256" key="6">
    <source>
        <dbReference type="ARBA" id="ARBA00022840"/>
    </source>
</evidence>
<organism evidence="10 11">
    <name type="scientific">Limosilactobacillus rudii</name>
    <dbReference type="NCBI Taxonomy" id="2759755"/>
    <lineage>
        <taxon>Bacteria</taxon>
        <taxon>Bacillati</taxon>
        <taxon>Bacillota</taxon>
        <taxon>Bacilli</taxon>
        <taxon>Lactobacillales</taxon>
        <taxon>Lactobacillaceae</taxon>
        <taxon>Limosilactobacillus</taxon>
    </lineage>
</organism>
<evidence type="ECO:0000256" key="7">
    <source>
        <dbReference type="ARBA" id="ARBA00023209"/>
    </source>
</evidence>
<keyword evidence="3" id="KW-0808">Transferase</keyword>
<evidence type="ECO:0000259" key="9">
    <source>
        <dbReference type="PROSITE" id="PS50146"/>
    </source>
</evidence>
<dbReference type="Proteomes" id="UP000517106">
    <property type="component" value="Unassembled WGS sequence"/>
</dbReference>
<keyword evidence="7" id="KW-0444">Lipid biosynthesis</keyword>
<dbReference type="InterPro" id="IPR001206">
    <property type="entry name" value="Diacylglycerol_kinase_cat_dom"/>
</dbReference>
<keyword evidence="6" id="KW-0067">ATP-binding</keyword>
<dbReference type="Gene3D" id="3.40.50.10330">
    <property type="entry name" value="Probable inorganic polyphosphate/atp-NAD kinase, domain 1"/>
    <property type="match status" value="1"/>
</dbReference>
<accession>A0A7W3UKF5</accession>
<gene>
    <name evidence="10" type="ORF">H5S09_04600</name>
</gene>
<reference evidence="10 11" key="1">
    <citation type="submission" date="2020-07" db="EMBL/GenBank/DDBJ databases">
        <title>Description of Limosilactobacillus balticus sp. nov., Limosilactobacillus agrestis sp. nov., Limosilactobacillus albertensis sp. nov., Limosilactobacillus rudii sp. nov., Limosilactobacillus fastidiosus sp. nov., five novel Limosilactobacillus species isolated from the vertebrate gastrointestinal tract, and proposal of 6 subspecies of Limosilactobacillus reuteri adapted to the gastrointestinal tract of specific vertebrate hosts.</title>
        <authorList>
            <person name="Li F."/>
            <person name="Cheng C."/>
            <person name="Zheng J."/>
            <person name="Quevedo R.M."/>
            <person name="Li J."/>
            <person name="Roos S."/>
            <person name="Gaenzle M.G."/>
            <person name="Walter J."/>
        </authorList>
    </citation>
    <scope>NUCLEOTIDE SEQUENCE [LARGE SCALE GENOMIC DNA]</scope>
    <source>
        <strain evidence="10 11">STM2_1</strain>
    </source>
</reference>
<dbReference type="NCBIfam" id="TIGR00147">
    <property type="entry name" value="YegS/Rv2252/BmrU family lipid kinase"/>
    <property type="match status" value="1"/>
</dbReference>
<dbReference type="SUPFAM" id="SSF111331">
    <property type="entry name" value="NAD kinase/diacylglycerol kinase-like"/>
    <property type="match status" value="1"/>
</dbReference>
<comment type="caution">
    <text evidence="10">The sequence shown here is derived from an EMBL/GenBank/DDBJ whole genome shotgun (WGS) entry which is preliminary data.</text>
</comment>
<keyword evidence="8" id="KW-1208">Phospholipid metabolism</keyword>
<dbReference type="GO" id="GO:0008654">
    <property type="term" value="P:phospholipid biosynthetic process"/>
    <property type="evidence" value="ECO:0007669"/>
    <property type="project" value="UniProtKB-KW"/>
</dbReference>
<keyword evidence="4" id="KW-0547">Nucleotide-binding</keyword>
<dbReference type="InterPro" id="IPR045540">
    <property type="entry name" value="YegS/DAGK_C"/>
</dbReference>
<dbReference type="PANTHER" id="PTHR12358">
    <property type="entry name" value="SPHINGOSINE KINASE"/>
    <property type="match status" value="1"/>
</dbReference>
<dbReference type="InterPro" id="IPR050187">
    <property type="entry name" value="Lipid_Phosphate_FormReg"/>
</dbReference>
<dbReference type="PANTHER" id="PTHR12358:SF54">
    <property type="entry name" value="SPHINGOSINE KINASE RELATED PROTEIN"/>
    <property type="match status" value="1"/>
</dbReference>
<dbReference type="Gene3D" id="2.60.200.40">
    <property type="match status" value="1"/>
</dbReference>
<feature type="domain" description="DAGKc" evidence="9">
    <location>
        <begin position="1"/>
        <end position="138"/>
    </location>
</feature>
<dbReference type="RefSeq" id="WP_182595959.1">
    <property type="nucleotide sequence ID" value="NZ_JACIVA010000044.1"/>
</dbReference>
<dbReference type="GO" id="GO:0016301">
    <property type="term" value="F:kinase activity"/>
    <property type="evidence" value="ECO:0007669"/>
    <property type="project" value="UniProtKB-KW"/>
</dbReference>
<dbReference type="AlphaFoldDB" id="A0A7W3UKF5"/>
<evidence type="ECO:0000256" key="2">
    <source>
        <dbReference type="ARBA" id="ARBA00005983"/>
    </source>
</evidence>
<keyword evidence="5 10" id="KW-0418">Kinase</keyword>
<evidence type="ECO:0000256" key="8">
    <source>
        <dbReference type="ARBA" id="ARBA00023264"/>
    </source>
</evidence>
<keyword evidence="7" id="KW-0443">Lipid metabolism</keyword>
<name>A0A7W3UKF5_9LACO</name>
<dbReference type="PROSITE" id="PS50146">
    <property type="entry name" value="DAGK"/>
    <property type="match status" value="1"/>
</dbReference>
<dbReference type="Pfam" id="PF19279">
    <property type="entry name" value="YegS_C"/>
    <property type="match status" value="1"/>
</dbReference>
<comment type="cofactor">
    <cofactor evidence="1">
        <name>Mg(2+)</name>
        <dbReference type="ChEBI" id="CHEBI:18420"/>
    </cofactor>
</comment>
<dbReference type="InterPro" id="IPR016064">
    <property type="entry name" value="NAD/diacylglycerol_kinase_sf"/>
</dbReference>
<protein>
    <submittedName>
        <fullName evidence="10">YegS/Rv2252/BmrU family lipid kinase</fullName>
    </submittedName>
</protein>
<dbReference type="SMART" id="SM00046">
    <property type="entry name" value="DAGKc"/>
    <property type="match status" value="1"/>
</dbReference>
<dbReference type="EMBL" id="JACIVA010000044">
    <property type="protein sequence ID" value="MBB1097212.1"/>
    <property type="molecule type" value="Genomic_DNA"/>
</dbReference>
<comment type="similarity">
    <text evidence="2">Belongs to the diacylglycerol/lipid kinase family.</text>
</comment>